<proteinExistence type="predicted"/>
<reference evidence="3 4" key="1">
    <citation type="submission" date="2024-04" db="EMBL/GenBank/DDBJ databases">
        <title>Flavobacterium sp. DGU99 16S ribosomal RNA gene Genome sequencing and assembly.</title>
        <authorList>
            <person name="Park S."/>
        </authorList>
    </citation>
    <scope>NUCLEOTIDE SEQUENCE [LARGE SCALE GENOMIC DNA]</scope>
    <source>
        <strain evidence="3 4">DGU99</strain>
    </source>
</reference>
<evidence type="ECO:0000313" key="4">
    <source>
        <dbReference type="Proteomes" id="UP001398556"/>
    </source>
</evidence>
<evidence type="ECO:0000256" key="1">
    <source>
        <dbReference type="SAM" id="SignalP"/>
    </source>
</evidence>
<organism evidence="3 4">
    <name type="scientific">Flavobacterium flavipallidum</name>
    <dbReference type="NCBI Taxonomy" id="3139140"/>
    <lineage>
        <taxon>Bacteria</taxon>
        <taxon>Pseudomonadati</taxon>
        <taxon>Bacteroidota</taxon>
        <taxon>Flavobacteriia</taxon>
        <taxon>Flavobacteriales</taxon>
        <taxon>Flavobacteriaceae</taxon>
        <taxon>Flavobacterium</taxon>
    </lineage>
</organism>
<evidence type="ECO:0000313" key="3">
    <source>
        <dbReference type="EMBL" id="MEL1240904.1"/>
    </source>
</evidence>
<protein>
    <submittedName>
        <fullName evidence="3">Energy transducer TonB</fullName>
    </submittedName>
</protein>
<dbReference type="RefSeq" id="WP_341700131.1">
    <property type="nucleotide sequence ID" value="NZ_JBBYHU010000011.1"/>
</dbReference>
<dbReference type="Gene3D" id="3.30.1150.10">
    <property type="match status" value="2"/>
</dbReference>
<feature type="chain" id="PRO_5045766636" evidence="1">
    <location>
        <begin position="26"/>
        <end position="248"/>
    </location>
</feature>
<dbReference type="PROSITE" id="PS52015">
    <property type="entry name" value="TONB_CTD"/>
    <property type="match status" value="1"/>
</dbReference>
<gene>
    <name evidence="3" type="ORF">AAEO59_07580</name>
</gene>
<dbReference type="InterPro" id="IPR037682">
    <property type="entry name" value="TonB_C"/>
</dbReference>
<dbReference type="Pfam" id="PF03544">
    <property type="entry name" value="TonB_C"/>
    <property type="match status" value="2"/>
</dbReference>
<feature type="signal peptide" evidence="1">
    <location>
        <begin position="1"/>
        <end position="25"/>
    </location>
</feature>
<dbReference type="EMBL" id="JBBYHU010000011">
    <property type="protein sequence ID" value="MEL1240904.1"/>
    <property type="molecule type" value="Genomic_DNA"/>
</dbReference>
<comment type="caution">
    <text evidence="3">The sequence shown here is derived from an EMBL/GenBank/DDBJ whole genome shotgun (WGS) entry which is preliminary data.</text>
</comment>
<dbReference type="PANTHER" id="PTHR33446:SF2">
    <property type="entry name" value="PROTEIN TONB"/>
    <property type="match status" value="1"/>
</dbReference>
<accession>A0ABU9HL98</accession>
<dbReference type="SUPFAM" id="SSF74653">
    <property type="entry name" value="TolA/TonB C-terminal domain"/>
    <property type="match status" value="2"/>
</dbReference>
<dbReference type="PANTHER" id="PTHR33446">
    <property type="entry name" value="PROTEIN TONB-RELATED"/>
    <property type="match status" value="1"/>
</dbReference>
<dbReference type="InterPro" id="IPR051045">
    <property type="entry name" value="TonB-dependent_transducer"/>
</dbReference>
<feature type="domain" description="TonB C-terminal" evidence="2">
    <location>
        <begin position="42"/>
        <end position="136"/>
    </location>
</feature>
<name>A0ABU9HL98_9FLAO</name>
<keyword evidence="1" id="KW-0732">Signal</keyword>
<dbReference type="Proteomes" id="UP001398556">
    <property type="component" value="Unassembled WGS sequence"/>
</dbReference>
<evidence type="ECO:0000259" key="2">
    <source>
        <dbReference type="PROSITE" id="PS52015"/>
    </source>
</evidence>
<sequence length="248" mass="27411">MKTGKLIFKIFFLLSILLSSKNTIAQSDDVLYSTAGIEVKPTFPGGINEFYQFIGKNFRTPKVEGLQGKVYVTFIIEKDGSVTDIKILRDIGYGTGEEAVRVLKECPKWNPGFQNGKAVRVLYSLPIAINTANETSTKGPIYNKAGIESQPNFIGGEKKLNEYVKQNFKVPSGCPEGKIPVTFVVEQDGSLSDIKILWNLGVGTGEEAIRVLKNSPKWNPGLKNNQTVRVLYHLMITVKGTKTTTTIF</sequence>
<keyword evidence="4" id="KW-1185">Reference proteome</keyword>